<organism evidence="1 2">
    <name type="scientific">Sphingobacterium thalpophilum</name>
    <dbReference type="NCBI Taxonomy" id="259"/>
    <lineage>
        <taxon>Bacteria</taxon>
        <taxon>Pseudomonadati</taxon>
        <taxon>Bacteroidota</taxon>
        <taxon>Sphingobacteriia</taxon>
        <taxon>Sphingobacteriales</taxon>
        <taxon>Sphingobacteriaceae</taxon>
        <taxon>Sphingobacterium</taxon>
    </lineage>
</organism>
<name>A0A4U9W708_9SPHI</name>
<gene>
    <name evidence="1" type="ORF">NCTC11429_05119</name>
</gene>
<dbReference type="KEGG" id="stha:NCTC11429_05119"/>
<dbReference type="RefSeq" id="WP_028068576.1">
    <property type="nucleotide sequence ID" value="NZ_CP141191.1"/>
</dbReference>
<dbReference type="Proteomes" id="UP000308196">
    <property type="component" value="Chromosome"/>
</dbReference>
<dbReference type="STRING" id="1123265.GCA_000686625_00456"/>
<evidence type="ECO:0000313" key="2">
    <source>
        <dbReference type="Proteomes" id="UP000308196"/>
    </source>
</evidence>
<sequence>MERFGEIYVLKIGNESVKGPANNIVGLFLFFNKNLILLGDLTVDLMLHKLICLDNLQIGTVYFSAFVVNLDGGNTGFALYINQESDPIFIFRKEKKNEVSFHVNEEQFFWIVKNSQFSPGERQDFFAEFVEFLRLMEDKVSNYVFKREKLIRFTNSRDIVRYKYLYLTGESQ</sequence>
<reference evidence="1 2" key="1">
    <citation type="submission" date="2019-05" db="EMBL/GenBank/DDBJ databases">
        <authorList>
            <consortium name="Pathogen Informatics"/>
        </authorList>
    </citation>
    <scope>NUCLEOTIDE SEQUENCE [LARGE SCALE GENOMIC DNA]</scope>
    <source>
        <strain evidence="1 2">NCTC11429</strain>
    </source>
</reference>
<dbReference type="EMBL" id="LR590484">
    <property type="protein sequence ID" value="VTR54593.1"/>
    <property type="molecule type" value="Genomic_DNA"/>
</dbReference>
<proteinExistence type="predicted"/>
<protein>
    <submittedName>
        <fullName evidence="1">Uncharacterized protein</fullName>
    </submittedName>
</protein>
<accession>A0A4U9W708</accession>
<evidence type="ECO:0000313" key="1">
    <source>
        <dbReference type="EMBL" id="VTR54593.1"/>
    </source>
</evidence>
<dbReference type="AlphaFoldDB" id="A0A4U9W708"/>
<dbReference type="GeneID" id="78465667"/>